<dbReference type="PROSITE" id="PS51819">
    <property type="entry name" value="VOC"/>
    <property type="match status" value="1"/>
</dbReference>
<evidence type="ECO:0000313" key="2">
    <source>
        <dbReference type="EMBL" id="SUZ64142.1"/>
    </source>
</evidence>
<dbReference type="Gene3D" id="3.10.180.10">
    <property type="entry name" value="2,3-Dihydroxybiphenyl 1,2-Dioxygenase, domain 1"/>
    <property type="match status" value="1"/>
</dbReference>
<proteinExistence type="predicted"/>
<evidence type="ECO:0000259" key="1">
    <source>
        <dbReference type="PROSITE" id="PS51819"/>
    </source>
</evidence>
<dbReference type="Pfam" id="PF00903">
    <property type="entry name" value="Glyoxalase"/>
    <property type="match status" value="1"/>
</dbReference>
<dbReference type="GO" id="GO:0046686">
    <property type="term" value="P:response to cadmium ion"/>
    <property type="evidence" value="ECO:0007669"/>
    <property type="project" value="TreeGrafter"/>
</dbReference>
<accession>A0A381PAY1</accession>
<dbReference type="EMBL" id="UINC01000928">
    <property type="protein sequence ID" value="SUZ64142.1"/>
    <property type="molecule type" value="Genomic_DNA"/>
</dbReference>
<gene>
    <name evidence="2" type="ORF">METZ01_LOCUS16996</name>
</gene>
<dbReference type="SUPFAM" id="SSF54593">
    <property type="entry name" value="Glyoxalase/Bleomycin resistance protein/Dihydroxybiphenyl dioxygenase"/>
    <property type="match status" value="1"/>
</dbReference>
<dbReference type="NCBIfam" id="NF041414">
    <property type="entry name" value="ArsI_CadI_VOC"/>
    <property type="match status" value="1"/>
</dbReference>
<dbReference type="InterPro" id="IPR049789">
    <property type="entry name" value="ArsI/CadI-like"/>
</dbReference>
<dbReference type="InterPro" id="IPR004360">
    <property type="entry name" value="Glyas_Fos-R_dOase_dom"/>
</dbReference>
<dbReference type="PANTHER" id="PTHR41294">
    <property type="entry name" value="CADMIUM-INDUCED PROTEIN CADI"/>
    <property type="match status" value="1"/>
</dbReference>
<sequence length="133" mass="14819">MMSRLQLAIDVADLAEAIAFYSKMFSTEPSKVRPGYANFAIEEPPLKLVLYENPETGGAINHLGVEVESAAMVADADLRMTDEGLDTTGLDETMCCYADKTETWIEGPDDIRWEWYVKTGDNEQFESVSVPRS</sequence>
<dbReference type="InterPro" id="IPR052393">
    <property type="entry name" value="Cadmium-induced_rsp"/>
</dbReference>
<dbReference type="PANTHER" id="PTHR41294:SF1">
    <property type="entry name" value="CADMIUM-INDUCED PROTEIN CADI"/>
    <property type="match status" value="1"/>
</dbReference>
<dbReference type="InterPro" id="IPR029068">
    <property type="entry name" value="Glyas_Bleomycin-R_OHBP_Dase"/>
</dbReference>
<organism evidence="2">
    <name type="scientific">marine metagenome</name>
    <dbReference type="NCBI Taxonomy" id="408172"/>
    <lineage>
        <taxon>unclassified sequences</taxon>
        <taxon>metagenomes</taxon>
        <taxon>ecological metagenomes</taxon>
    </lineage>
</organism>
<feature type="domain" description="VOC" evidence="1">
    <location>
        <begin position="3"/>
        <end position="118"/>
    </location>
</feature>
<dbReference type="AlphaFoldDB" id="A0A381PAY1"/>
<reference evidence="2" key="1">
    <citation type="submission" date="2018-05" db="EMBL/GenBank/DDBJ databases">
        <authorList>
            <person name="Lanie J.A."/>
            <person name="Ng W.-L."/>
            <person name="Kazmierczak K.M."/>
            <person name="Andrzejewski T.M."/>
            <person name="Davidsen T.M."/>
            <person name="Wayne K.J."/>
            <person name="Tettelin H."/>
            <person name="Glass J.I."/>
            <person name="Rusch D."/>
            <person name="Podicherti R."/>
            <person name="Tsui H.-C.T."/>
            <person name="Winkler M.E."/>
        </authorList>
    </citation>
    <scope>NUCLEOTIDE SEQUENCE</scope>
</reference>
<protein>
    <recommendedName>
        <fullName evidence="1">VOC domain-containing protein</fullName>
    </recommendedName>
</protein>
<name>A0A381PAY1_9ZZZZ</name>
<dbReference type="InterPro" id="IPR037523">
    <property type="entry name" value="VOC_core"/>
</dbReference>